<proteinExistence type="predicted"/>
<comment type="caution">
    <text evidence="6">The sequence shown here is derived from an EMBL/GenBank/DDBJ whole genome shotgun (WGS) entry which is preliminary data.</text>
</comment>
<dbReference type="Pfam" id="PF12833">
    <property type="entry name" value="HTH_18"/>
    <property type="match status" value="1"/>
</dbReference>
<dbReference type="Pfam" id="PF12625">
    <property type="entry name" value="Arabinose_bd"/>
    <property type="match status" value="1"/>
</dbReference>
<keyword evidence="1" id="KW-0805">Transcription regulation</keyword>
<dbReference type="GO" id="GO:0000976">
    <property type="term" value="F:transcription cis-regulatory region binding"/>
    <property type="evidence" value="ECO:0007669"/>
    <property type="project" value="TreeGrafter"/>
</dbReference>
<dbReference type="EMBL" id="JAAXCZ010000001">
    <property type="protein sequence ID" value="MBC2379942.1"/>
    <property type="molecule type" value="Genomic_DNA"/>
</dbReference>
<sequence>MLPKIQVFSKQKVFAPYKIAALINTVAEQGIPSDVVLQGTQLDITHINDLTTLTSIRQYIDACDNVIAASADAATAFQVGRRLHLSAYGVYGHGLMSSSTLRDFFDFSVTYQALATPAVRFNWREEADVAVWVFFDTYGHLITQRAREFLIRQQMAQQMTHLLDTAGEGCRPIKALFAFPDAGDKAIYEQFLGCECVFDCPVSELHYPPSTLSQVPQFANRLTHASLRDACDRLMRQTNAHSGVTGEVHQMLRLTPEQFPTMEQIASQMHITTRTLRRKLEAEGTDYGTILDGVRGSLAMEYLQTTKMSTEDIAVKVGFSDGSNFRRAFKRWTGKTTRQMRYGGL</sequence>
<dbReference type="InterPro" id="IPR032687">
    <property type="entry name" value="AraC-type_N"/>
</dbReference>
<keyword evidence="8" id="KW-1185">Reference proteome</keyword>
<evidence type="ECO:0000313" key="8">
    <source>
        <dbReference type="Proteomes" id="UP000534677"/>
    </source>
</evidence>
<dbReference type="GO" id="GO:0005829">
    <property type="term" value="C:cytosol"/>
    <property type="evidence" value="ECO:0007669"/>
    <property type="project" value="TreeGrafter"/>
</dbReference>
<keyword evidence="3" id="KW-0804">Transcription</keyword>
<dbReference type="Proteomes" id="UP000534677">
    <property type="component" value="Unassembled WGS sequence"/>
</dbReference>
<evidence type="ECO:0000313" key="5">
    <source>
        <dbReference type="EMBL" id="MBC2379942.1"/>
    </source>
</evidence>
<dbReference type="PROSITE" id="PS01124">
    <property type="entry name" value="HTH_ARAC_FAMILY_2"/>
    <property type="match status" value="1"/>
</dbReference>
<accession>A0A7X1DW64</accession>
<dbReference type="RefSeq" id="WP_185704177.1">
    <property type="nucleotide sequence ID" value="NZ_JAAXCY010000001.1"/>
</dbReference>
<dbReference type="SMART" id="SM00342">
    <property type="entry name" value="HTH_ARAC"/>
    <property type="match status" value="1"/>
</dbReference>
<evidence type="ECO:0000259" key="4">
    <source>
        <dbReference type="PROSITE" id="PS01124"/>
    </source>
</evidence>
<dbReference type="AlphaFoldDB" id="A0A7X1DW64"/>
<dbReference type="PANTHER" id="PTHR47894">
    <property type="entry name" value="HTH-TYPE TRANSCRIPTIONAL REGULATOR GADX"/>
    <property type="match status" value="1"/>
</dbReference>
<dbReference type="Proteomes" id="UP000520513">
    <property type="component" value="Unassembled WGS sequence"/>
</dbReference>
<dbReference type="EMBL" id="JAAXCY010000001">
    <property type="protein sequence ID" value="MBC2404453.1"/>
    <property type="molecule type" value="Genomic_DNA"/>
</dbReference>
<dbReference type="InterPro" id="IPR018060">
    <property type="entry name" value="HTH_AraC"/>
</dbReference>
<reference evidence="7 8" key="1">
    <citation type="submission" date="2020-04" db="EMBL/GenBank/DDBJ databases">
        <title>Pseudomonas crami sp. nov., a novel proteolytic bacterial species isolated from cream.</title>
        <authorList>
            <person name="Hofmann K."/>
            <person name="Woller A."/>
            <person name="Huptas C."/>
            <person name="Wenning M."/>
            <person name="Scherer S."/>
            <person name="Doll E.V."/>
        </authorList>
    </citation>
    <scope>NUCLEOTIDE SEQUENCE [LARGE SCALE GENOMIC DNA]</scope>
    <source>
        <strain evidence="5 8">WS 5096</strain>
        <strain evidence="6 7">WS 5106</strain>
    </source>
</reference>
<evidence type="ECO:0000313" key="7">
    <source>
        <dbReference type="Proteomes" id="UP000520513"/>
    </source>
</evidence>
<keyword evidence="2" id="KW-0238">DNA-binding</keyword>
<name>A0A7X1DW64_9PSED</name>
<gene>
    <name evidence="5" type="ORF">HF209_03225</name>
    <name evidence="6" type="ORF">HF257_00400</name>
</gene>
<dbReference type="GO" id="GO:0003700">
    <property type="term" value="F:DNA-binding transcription factor activity"/>
    <property type="evidence" value="ECO:0007669"/>
    <property type="project" value="InterPro"/>
</dbReference>
<evidence type="ECO:0000313" key="6">
    <source>
        <dbReference type="EMBL" id="MBC2404453.1"/>
    </source>
</evidence>
<dbReference type="PANTHER" id="PTHR47894:SF1">
    <property type="entry name" value="HTH-TYPE TRANSCRIPTIONAL REGULATOR VQSM"/>
    <property type="match status" value="1"/>
</dbReference>
<evidence type="ECO:0000256" key="2">
    <source>
        <dbReference type="ARBA" id="ARBA00023125"/>
    </source>
</evidence>
<protein>
    <submittedName>
        <fullName evidence="6">AraC family transcriptional regulator</fullName>
    </submittedName>
</protein>
<evidence type="ECO:0000256" key="1">
    <source>
        <dbReference type="ARBA" id="ARBA00023015"/>
    </source>
</evidence>
<evidence type="ECO:0000256" key="3">
    <source>
        <dbReference type="ARBA" id="ARBA00023163"/>
    </source>
</evidence>
<dbReference type="InterPro" id="IPR009057">
    <property type="entry name" value="Homeodomain-like_sf"/>
</dbReference>
<dbReference type="SUPFAM" id="SSF46689">
    <property type="entry name" value="Homeodomain-like"/>
    <property type="match status" value="1"/>
</dbReference>
<organism evidence="6 7">
    <name type="scientific">Pseudomonas cremoris</name>
    <dbReference type="NCBI Taxonomy" id="2724178"/>
    <lineage>
        <taxon>Bacteria</taxon>
        <taxon>Pseudomonadati</taxon>
        <taxon>Pseudomonadota</taxon>
        <taxon>Gammaproteobacteria</taxon>
        <taxon>Pseudomonadales</taxon>
        <taxon>Pseudomonadaceae</taxon>
        <taxon>Pseudomonas</taxon>
    </lineage>
</organism>
<dbReference type="Gene3D" id="1.10.10.60">
    <property type="entry name" value="Homeodomain-like"/>
    <property type="match status" value="1"/>
</dbReference>
<feature type="domain" description="HTH araC/xylS-type" evidence="4">
    <location>
        <begin position="246"/>
        <end position="343"/>
    </location>
</feature>